<keyword evidence="2" id="KW-1185">Reference proteome</keyword>
<evidence type="ECO:0000313" key="1">
    <source>
        <dbReference type="EMBL" id="MCI72180.1"/>
    </source>
</evidence>
<organism evidence="1 2">
    <name type="scientific">Trifolium medium</name>
    <dbReference type="NCBI Taxonomy" id="97028"/>
    <lineage>
        <taxon>Eukaryota</taxon>
        <taxon>Viridiplantae</taxon>
        <taxon>Streptophyta</taxon>
        <taxon>Embryophyta</taxon>
        <taxon>Tracheophyta</taxon>
        <taxon>Spermatophyta</taxon>
        <taxon>Magnoliopsida</taxon>
        <taxon>eudicotyledons</taxon>
        <taxon>Gunneridae</taxon>
        <taxon>Pentapetalae</taxon>
        <taxon>rosids</taxon>
        <taxon>fabids</taxon>
        <taxon>Fabales</taxon>
        <taxon>Fabaceae</taxon>
        <taxon>Papilionoideae</taxon>
        <taxon>50 kb inversion clade</taxon>
        <taxon>NPAAA clade</taxon>
        <taxon>Hologalegina</taxon>
        <taxon>IRL clade</taxon>
        <taxon>Trifolieae</taxon>
        <taxon>Trifolium</taxon>
    </lineage>
</organism>
<comment type="caution">
    <text evidence="1">The sequence shown here is derived from an EMBL/GenBank/DDBJ whole genome shotgun (WGS) entry which is preliminary data.</text>
</comment>
<name>A0A392UIE9_9FABA</name>
<dbReference type="AlphaFoldDB" id="A0A392UIE9"/>
<accession>A0A392UIE9</accession>
<protein>
    <submittedName>
        <fullName evidence="1">Uncharacterized protein</fullName>
    </submittedName>
</protein>
<sequence length="41" mass="4886">MSGFGRINIFIEFERKLDEEFLVVPKRIWMVKLLMAVSTKL</sequence>
<proteinExistence type="predicted"/>
<evidence type="ECO:0000313" key="2">
    <source>
        <dbReference type="Proteomes" id="UP000265520"/>
    </source>
</evidence>
<dbReference type="EMBL" id="LXQA010812599">
    <property type="protein sequence ID" value="MCI72180.1"/>
    <property type="molecule type" value="Genomic_DNA"/>
</dbReference>
<reference evidence="1 2" key="1">
    <citation type="journal article" date="2018" name="Front. Plant Sci.">
        <title>Red Clover (Trifolium pratense) and Zigzag Clover (T. medium) - A Picture of Genomic Similarities and Differences.</title>
        <authorList>
            <person name="Dluhosova J."/>
            <person name="Istvanek J."/>
            <person name="Nedelnik J."/>
            <person name="Repkova J."/>
        </authorList>
    </citation>
    <scope>NUCLEOTIDE SEQUENCE [LARGE SCALE GENOMIC DNA]</scope>
    <source>
        <strain evidence="2">cv. 10/8</strain>
        <tissue evidence="1">Leaf</tissue>
    </source>
</reference>
<dbReference type="Proteomes" id="UP000265520">
    <property type="component" value="Unassembled WGS sequence"/>
</dbReference>